<dbReference type="EMBL" id="MIGB01000012">
    <property type="protein sequence ID" value="OSY40613.1"/>
    <property type="molecule type" value="Genomic_DNA"/>
</dbReference>
<evidence type="ECO:0000259" key="2">
    <source>
        <dbReference type="Pfam" id="PF12697"/>
    </source>
</evidence>
<dbReference type="STRING" id="2074.BG845_02690"/>
<dbReference type="PRINTS" id="PR00111">
    <property type="entry name" value="ABHYDROLASE"/>
</dbReference>
<dbReference type="EC" id="1.11.1.18" evidence="3"/>
<dbReference type="AlphaFoldDB" id="A0A1Y2MZJ4"/>
<keyword evidence="3" id="KW-0560">Oxidoreductase</keyword>
<keyword evidence="4" id="KW-1185">Reference proteome</keyword>
<dbReference type="Pfam" id="PF12697">
    <property type="entry name" value="Abhydrolase_6"/>
    <property type="match status" value="1"/>
</dbReference>
<dbReference type="InterPro" id="IPR000639">
    <property type="entry name" value="Epox_hydrolase-like"/>
</dbReference>
<evidence type="ECO:0000256" key="1">
    <source>
        <dbReference type="ARBA" id="ARBA00022559"/>
    </source>
</evidence>
<dbReference type="RefSeq" id="WP_085912937.1">
    <property type="nucleotide sequence ID" value="NZ_AP018920.1"/>
</dbReference>
<keyword evidence="1 3" id="KW-0575">Peroxidase</keyword>
<protein>
    <submittedName>
        <fullName evidence="3">Putative non-heme bromoperoxidase BpoC</fullName>
        <ecNumber evidence="3">1.11.1.18</ecNumber>
    </submittedName>
</protein>
<dbReference type="GO" id="GO:0019806">
    <property type="term" value="F:bromide peroxidase activity"/>
    <property type="evidence" value="ECO:0007669"/>
    <property type="project" value="UniProtKB-EC"/>
</dbReference>
<dbReference type="InterPro" id="IPR029058">
    <property type="entry name" value="AB_hydrolase_fold"/>
</dbReference>
<dbReference type="Proteomes" id="UP000194360">
    <property type="component" value="Unassembled WGS sequence"/>
</dbReference>
<dbReference type="PANTHER" id="PTHR43433">
    <property type="entry name" value="HYDROLASE, ALPHA/BETA FOLD FAMILY PROTEIN"/>
    <property type="match status" value="1"/>
</dbReference>
<accession>A0A1Y2MZJ4</accession>
<evidence type="ECO:0000313" key="4">
    <source>
        <dbReference type="Proteomes" id="UP000194360"/>
    </source>
</evidence>
<name>A0A1Y2MZJ4_PSEAH</name>
<dbReference type="PRINTS" id="PR00412">
    <property type="entry name" value="EPOXHYDRLASE"/>
</dbReference>
<comment type="caution">
    <text evidence="3">The sequence shown here is derived from an EMBL/GenBank/DDBJ whole genome shotgun (WGS) entry which is preliminary data.</text>
</comment>
<gene>
    <name evidence="3" type="primary">bpoC_1</name>
    <name evidence="3" type="ORF">BG845_02690</name>
</gene>
<dbReference type="InterPro" id="IPR050471">
    <property type="entry name" value="AB_hydrolase"/>
</dbReference>
<dbReference type="SUPFAM" id="SSF53474">
    <property type="entry name" value="alpha/beta-Hydrolases"/>
    <property type="match status" value="1"/>
</dbReference>
<proteinExistence type="predicted"/>
<evidence type="ECO:0000313" key="3">
    <source>
        <dbReference type="EMBL" id="OSY40613.1"/>
    </source>
</evidence>
<reference evidence="3 4" key="1">
    <citation type="submission" date="2016-09" db="EMBL/GenBank/DDBJ databases">
        <title>Pseudonocardia autotrophica DSM535, a candidate organism with high potential of specific P450 cytochromes.</title>
        <authorList>
            <person name="Grumaz C."/>
            <person name="Vainshtein Y."/>
            <person name="Kirstahler P."/>
            <person name="Sohn K."/>
        </authorList>
    </citation>
    <scope>NUCLEOTIDE SEQUENCE [LARGE SCALE GENOMIC DNA]</scope>
    <source>
        <strain evidence="3 4">DSM 535</strain>
    </source>
</reference>
<feature type="domain" description="AB hydrolase-1" evidence="2">
    <location>
        <begin position="29"/>
        <end position="262"/>
    </location>
</feature>
<dbReference type="InterPro" id="IPR000073">
    <property type="entry name" value="AB_hydrolase_1"/>
</dbReference>
<organism evidence="3 4">
    <name type="scientific">Pseudonocardia autotrophica</name>
    <name type="common">Amycolata autotrophica</name>
    <name type="synonym">Nocardia autotrophica</name>
    <dbReference type="NCBI Taxonomy" id="2074"/>
    <lineage>
        <taxon>Bacteria</taxon>
        <taxon>Bacillati</taxon>
        <taxon>Actinomycetota</taxon>
        <taxon>Actinomycetes</taxon>
        <taxon>Pseudonocardiales</taxon>
        <taxon>Pseudonocardiaceae</taxon>
        <taxon>Pseudonocardia</taxon>
    </lineage>
</organism>
<sequence length="284" mass="29726">MPTAELPGAALPYEITGPPDGEPLVMVMGTGASGRAWHLHQVPALAAAGFRTITFDARGVAGTAPCPDGITIEDLVGDVAGLIGLLGTGSAHVVGTSLGARVTQELALTRPELVRSAVALAAHARLDPVQRAHTEGEIALIDAGVELPARYRAAVEAVLNLAPATLADARTANDWLDVLEFAAGRAGPGLRAQLAVSETLGDRRDAYRDIRVPLLVVGFAQDRVIPPALSREVADVVPGAVHAEIADAGHYGYLEQPEQVNRLIVDFLLSNRRRVQCASSRSDT</sequence>
<dbReference type="PANTHER" id="PTHR43433:SF5">
    <property type="entry name" value="AB HYDROLASE-1 DOMAIN-CONTAINING PROTEIN"/>
    <property type="match status" value="1"/>
</dbReference>
<dbReference type="OrthoDB" id="3210844at2"/>
<dbReference type="Gene3D" id="3.40.50.1820">
    <property type="entry name" value="alpha/beta hydrolase"/>
    <property type="match status" value="1"/>
</dbReference>